<dbReference type="RefSeq" id="WP_088260550.1">
    <property type="nucleotide sequence ID" value="NZ_NIDE01000020.1"/>
</dbReference>
<dbReference type="AlphaFoldDB" id="A0A225CY05"/>
<comment type="caution">
    <text evidence="1">The sequence shown here is derived from an EMBL/GenBank/DDBJ whole genome shotgun (WGS) entry which is preliminary data.</text>
</comment>
<dbReference type="EMBL" id="NIDE01000020">
    <property type="protein sequence ID" value="OWK34250.1"/>
    <property type="molecule type" value="Genomic_DNA"/>
</dbReference>
<organism evidence="1 2">
    <name type="scientific">Fimbriiglobus ruber</name>
    <dbReference type="NCBI Taxonomy" id="1908690"/>
    <lineage>
        <taxon>Bacteria</taxon>
        <taxon>Pseudomonadati</taxon>
        <taxon>Planctomycetota</taxon>
        <taxon>Planctomycetia</taxon>
        <taxon>Gemmatales</taxon>
        <taxon>Gemmataceae</taxon>
        <taxon>Fimbriiglobus</taxon>
    </lineage>
</organism>
<proteinExistence type="predicted"/>
<accession>A0A225CY05</accession>
<name>A0A225CY05_9BACT</name>
<dbReference type="Proteomes" id="UP000214646">
    <property type="component" value="Unassembled WGS sequence"/>
</dbReference>
<reference evidence="2" key="1">
    <citation type="submission" date="2017-06" db="EMBL/GenBank/DDBJ databases">
        <title>Genome analysis of Fimbriiglobus ruber SP5, the first member of the order Planctomycetales with confirmed chitinolytic capability.</title>
        <authorList>
            <person name="Ravin N.V."/>
            <person name="Rakitin A.L."/>
            <person name="Ivanova A.A."/>
            <person name="Beletsky A.V."/>
            <person name="Kulichevskaya I.S."/>
            <person name="Mardanov A.V."/>
            <person name="Dedysh S.N."/>
        </authorList>
    </citation>
    <scope>NUCLEOTIDE SEQUENCE [LARGE SCALE GENOMIC DNA]</scope>
    <source>
        <strain evidence="2">SP5</strain>
    </source>
</reference>
<evidence type="ECO:0000313" key="2">
    <source>
        <dbReference type="Proteomes" id="UP000214646"/>
    </source>
</evidence>
<gene>
    <name evidence="1" type="ORF">FRUB_10221</name>
</gene>
<evidence type="ECO:0000313" key="1">
    <source>
        <dbReference type="EMBL" id="OWK34250.1"/>
    </source>
</evidence>
<keyword evidence="2" id="KW-1185">Reference proteome</keyword>
<protein>
    <submittedName>
        <fullName evidence="1">Uncharacterized protein</fullName>
    </submittedName>
</protein>
<sequence>MAREGVCIECHKEKLLVRGTCLDCWPERRRQNVAYEQGTQAAHDDTMNNPYDQETDYNVFYSWEFGYSDERERMERQRLQEKH</sequence>